<name>A0A1I9YEY6_9BURK</name>
<evidence type="ECO:0000256" key="7">
    <source>
        <dbReference type="ARBA" id="ARBA00023065"/>
    </source>
</evidence>
<dbReference type="Gene3D" id="2.40.160.10">
    <property type="entry name" value="Porin"/>
    <property type="match status" value="1"/>
</dbReference>
<gene>
    <name evidence="13" type="ORF">BJG93_05385</name>
</gene>
<keyword evidence="7" id="KW-0406">Ion transport</keyword>
<keyword evidence="10" id="KW-0998">Cell outer membrane</keyword>
<evidence type="ECO:0000256" key="3">
    <source>
        <dbReference type="ARBA" id="ARBA00022448"/>
    </source>
</evidence>
<keyword evidence="3" id="KW-0813">Transport</keyword>
<dbReference type="OrthoDB" id="8982743at2"/>
<evidence type="ECO:0000256" key="11">
    <source>
        <dbReference type="SAM" id="SignalP"/>
    </source>
</evidence>
<dbReference type="KEGG" id="pspw:BJG93_05385"/>
<dbReference type="PRINTS" id="PR00182">
    <property type="entry name" value="ECOLNEIPORIN"/>
</dbReference>
<dbReference type="PANTHER" id="PTHR34501">
    <property type="entry name" value="PROTEIN YDDL-RELATED"/>
    <property type="match status" value="1"/>
</dbReference>
<evidence type="ECO:0000256" key="1">
    <source>
        <dbReference type="ARBA" id="ARBA00004571"/>
    </source>
</evidence>
<evidence type="ECO:0000256" key="10">
    <source>
        <dbReference type="ARBA" id="ARBA00023237"/>
    </source>
</evidence>
<sequence length="386" mass="41425">MKKTNLTWAAVASLTLVTGVAHAQSSVTLYGLLDEGLNFTSNANGHATYQMKSGDTYGSRWGLRGEEDLGGGLKAVFKLESGFDTNSGQAGQSGRLFGRQAYVGLSSDQYGTVTFGRQYDTSVDELGFGGLTAAGNYAGDVNAHPFDNDNADWDFRVNNVVKYVSPTYRGLTGEAMYGFSNQAGGFANNRTWGATLNYQNGGLTAAASYLKLDNPGANASGAVSGDTLFAASSQQDIGVAATYRFAHSLAGLAYSHVDVYDPTSNSYFTSNNGPSGGTWNSWKFDNFEANEQYFFRPDLWLGAAYTFTVAHLHSTSGSFTPKWHQLGLTLNYDLSKSTSVYAQGAYQHVVSAHTGTDFDFADIPAAAGMSSSENQMVYRVAMIHRF</sequence>
<evidence type="ECO:0000256" key="9">
    <source>
        <dbReference type="ARBA" id="ARBA00023136"/>
    </source>
</evidence>
<feature type="domain" description="Porin" evidence="12">
    <location>
        <begin position="10"/>
        <end position="348"/>
    </location>
</feature>
<evidence type="ECO:0000313" key="14">
    <source>
        <dbReference type="Proteomes" id="UP000179860"/>
    </source>
</evidence>
<keyword evidence="9" id="KW-0472">Membrane</keyword>
<accession>A0A1I9YEY6</accession>
<dbReference type="Pfam" id="PF13609">
    <property type="entry name" value="Porin_4"/>
    <property type="match status" value="1"/>
</dbReference>
<dbReference type="AlphaFoldDB" id="A0A1I9YEY6"/>
<dbReference type="GO" id="GO:0046930">
    <property type="term" value="C:pore complex"/>
    <property type="evidence" value="ECO:0007669"/>
    <property type="project" value="UniProtKB-KW"/>
</dbReference>
<dbReference type="Proteomes" id="UP000179860">
    <property type="component" value="Chromosome 1"/>
</dbReference>
<dbReference type="InterPro" id="IPR033900">
    <property type="entry name" value="Gram_neg_porin_domain"/>
</dbReference>
<evidence type="ECO:0000256" key="5">
    <source>
        <dbReference type="ARBA" id="ARBA00022692"/>
    </source>
</evidence>
<proteinExistence type="predicted"/>
<keyword evidence="8" id="KW-0626">Porin</keyword>
<dbReference type="RefSeq" id="WP_034479362.1">
    <property type="nucleotide sequence ID" value="NZ_CP017561.2"/>
</dbReference>
<keyword evidence="14" id="KW-1185">Reference proteome</keyword>
<dbReference type="GO" id="GO:0009279">
    <property type="term" value="C:cell outer membrane"/>
    <property type="evidence" value="ECO:0007669"/>
    <property type="project" value="UniProtKB-SubCell"/>
</dbReference>
<dbReference type="GO" id="GO:0034220">
    <property type="term" value="P:monoatomic ion transmembrane transport"/>
    <property type="evidence" value="ECO:0007669"/>
    <property type="project" value="InterPro"/>
</dbReference>
<evidence type="ECO:0000256" key="6">
    <source>
        <dbReference type="ARBA" id="ARBA00022729"/>
    </source>
</evidence>
<evidence type="ECO:0000313" key="13">
    <source>
        <dbReference type="EMBL" id="APA84869.1"/>
    </source>
</evidence>
<evidence type="ECO:0000256" key="4">
    <source>
        <dbReference type="ARBA" id="ARBA00022452"/>
    </source>
</evidence>
<reference evidence="13" key="2">
    <citation type="submission" date="2021-06" db="EMBL/GenBank/DDBJ databases">
        <authorList>
            <person name="Rogers T.H."/>
            <person name="Ramsay J.P."/>
            <person name="Wang P."/>
            <person name="Terpolilli J."/>
        </authorList>
    </citation>
    <scope>NUCLEOTIDE SEQUENCE [LARGE SCALE GENOMIC DNA]</scope>
    <source>
        <strain evidence="13">WSM5005</strain>
    </source>
</reference>
<dbReference type="STRING" id="754502.BJG93_05385"/>
<dbReference type="EMBL" id="CP017561">
    <property type="protein sequence ID" value="APA84869.1"/>
    <property type="molecule type" value="Genomic_DNA"/>
</dbReference>
<dbReference type="PANTHER" id="PTHR34501:SF9">
    <property type="entry name" value="MAJOR OUTER MEMBRANE PROTEIN P.IA"/>
    <property type="match status" value="1"/>
</dbReference>
<dbReference type="InterPro" id="IPR001702">
    <property type="entry name" value="Porin_Gram-ve"/>
</dbReference>
<protein>
    <submittedName>
        <fullName evidence="13">Porin</fullName>
    </submittedName>
</protein>
<dbReference type="GO" id="GO:0015288">
    <property type="term" value="F:porin activity"/>
    <property type="evidence" value="ECO:0007669"/>
    <property type="project" value="UniProtKB-KW"/>
</dbReference>
<comment type="subunit">
    <text evidence="2">Homotrimer.</text>
</comment>
<dbReference type="CDD" id="cd00342">
    <property type="entry name" value="gram_neg_porins"/>
    <property type="match status" value="1"/>
</dbReference>
<evidence type="ECO:0000256" key="2">
    <source>
        <dbReference type="ARBA" id="ARBA00011233"/>
    </source>
</evidence>
<dbReference type="PRINTS" id="PR00184">
    <property type="entry name" value="NEISSPPORIN"/>
</dbReference>
<keyword evidence="4" id="KW-1134">Transmembrane beta strand</keyword>
<organism evidence="13 14">
    <name type="scientific">Paraburkholderia sprentiae WSM5005</name>
    <dbReference type="NCBI Taxonomy" id="754502"/>
    <lineage>
        <taxon>Bacteria</taxon>
        <taxon>Pseudomonadati</taxon>
        <taxon>Pseudomonadota</taxon>
        <taxon>Betaproteobacteria</taxon>
        <taxon>Burkholderiales</taxon>
        <taxon>Burkholderiaceae</taxon>
        <taxon>Paraburkholderia</taxon>
    </lineage>
</organism>
<keyword evidence="5" id="KW-0812">Transmembrane</keyword>
<dbReference type="InterPro" id="IPR002299">
    <property type="entry name" value="Porin_Neis"/>
</dbReference>
<evidence type="ECO:0000259" key="12">
    <source>
        <dbReference type="Pfam" id="PF13609"/>
    </source>
</evidence>
<feature type="signal peptide" evidence="11">
    <location>
        <begin position="1"/>
        <end position="23"/>
    </location>
</feature>
<evidence type="ECO:0000256" key="8">
    <source>
        <dbReference type="ARBA" id="ARBA00023114"/>
    </source>
</evidence>
<dbReference type="InterPro" id="IPR050298">
    <property type="entry name" value="Gram-neg_bact_OMP"/>
</dbReference>
<keyword evidence="6 11" id="KW-0732">Signal</keyword>
<dbReference type="SUPFAM" id="SSF56935">
    <property type="entry name" value="Porins"/>
    <property type="match status" value="1"/>
</dbReference>
<feature type="chain" id="PRO_5009607167" evidence="11">
    <location>
        <begin position="24"/>
        <end position="386"/>
    </location>
</feature>
<comment type="subcellular location">
    <subcellularLocation>
        <location evidence="1">Cell outer membrane</location>
        <topology evidence="1">Multi-pass membrane protein</topology>
    </subcellularLocation>
</comment>
<reference evidence="13" key="1">
    <citation type="submission" date="2016-09" db="EMBL/GenBank/DDBJ databases">
        <title>The Complete Genome of Burkholderia sprentiae wsm5005.</title>
        <authorList>
            <person name="De Meyer S."/>
            <person name="Wang P."/>
            <person name="Terpolilli J."/>
        </authorList>
    </citation>
    <scope>NUCLEOTIDE SEQUENCE [LARGE SCALE GENOMIC DNA]</scope>
    <source>
        <strain evidence="13">WSM5005</strain>
    </source>
</reference>
<dbReference type="InterPro" id="IPR023614">
    <property type="entry name" value="Porin_dom_sf"/>
</dbReference>